<evidence type="ECO:0000313" key="3">
    <source>
        <dbReference type="EMBL" id="GGM61100.1"/>
    </source>
</evidence>
<keyword evidence="1" id="KW-0472">Membrane</keyword>
<name>A0A8J3FWN2_9PSEU</name>
<feature type="transmembrane region" description="Helical" evidence="1">
    <location>
        <begin position="68"/>
        <end position="89"/>
    </location>
</feature>
<reference evidence="3" key="2">
    <citation type="submission" date="2020-09" db="EMBL/GenBank/DDBJ databases">
        <authorList>
            <person name="Sun Q."/>
            <person name="Zhou Y."/>
        </authorList>
    </citation>
    <scope>NUCLEOTIDE SEQUENCE</scope>
    <source>
        <strain evidence="3">CGMCC 4.5737</strain>
    </source>
</reference>
<dbReference type="AlphaFoldDB" id="A0A8J3FWN2"/>
<reference evidence="3" key="1">
    <citation type="journal article" date="2014" name="Int. J. Syst. Evol. Microbiol.">
        <title>Complete genome sequence of Corynebacterium casei LMG S-19264T (=DSM 44701T), isolated from a smear-ripened cheese.</title>
        <authorList>
            <consortium name="US DOE Joint Genome Institute (JGI-PGF)"/>
            <person name="Walter F."/>
            <person name="Albersmeier A."/>
            <person name="Kalinowski J."/>
            <person name="Ruckert C."/>
        </authorList>
    </citation>
    <scope>NUCLEOTIDE SEQUENCE</scope>
    <source>
        <strain evidence="3">CGMCC 4.5737</strain>
    </source>
</reference>
<proteinExistence type="predicted"/>
<keyword evidence="1" id="KW-0812">Transmembrane</keyword>
<dbReference type="InterPro" id="IPR046675">
    <property type="entry name" value="DUF6545"/>
</dbReference>
<dbReference type="InterPro" id="IPR050039">
    <property type="entry name" value="MAB_1171c-like"/>
</dbReference>
<keyword evidence="1" id="KW-1133">Transmembrane helix</keyword>
<feature type="transmembrane region" description="Helical" evidence="1">
    <location>
        <begin position="6"/>
        <end position="24"/>
    </location>
</feature>
<evidence type="ECO:0000313" key="4">
    <source>
        <dbReference type="Proteomes" id="UP000637578"/>
    </source>
</evidence>
<feature type="transmembrane region" description="Helical" evidence="1">
    <location>
        <begin position="36"/>
        <end position="53"/>
    </location>
</feature>
<organism evidence="3 4">
    <name type="scientific">Longimycelium tulufanense</name>
    <dbReference type="NCBI Taxonomy" id="907463"/>
    <lineage>
        <taxon>Bacteria</taxon>
        <taxon>Bacillati</taxon>
        <taxon>Actinomycetota</taxon>
        <taxon>Actinomycetes</taxon>
        <taxon>Pseudonocardiales</taxon>
        <taxon>Pseudonocardiaceae</taxon>
        <taxon>Longimycelium</taxon>
    </lineage>
</organism>
<feature type="transmembrane region" description="Helical" evidence="1">
    <location>
        <begin position="139"/>
        <end position="160"/>
    </location>
</feature>
<feature type="transmembrane region" description="Helical" evidence="1">
    <location>
        <begin position="101"/>
        <end position="119"/>
    </location>
</feature>
<dbReference type="Proteomes" id="UP000637578">
    <property type="component" value="Unassembled WGS sequence"/>
</dbReference>
<feature type="transmembrane region" description="Helical" evidence="1">
    <location>
        <begin position="220"/>
        <end position="241"/>
    </location>
</feature>
<dbReference type="NCBIfam" id="NF042915">
    <property type="entry name" value="MAB_1171c_fam"/>
    <property type="match status" value="1"/>
</dbReference>
<feature type="domain" description="DUF6545" evidence="2">
    <location>
        <begin position="251"/>
        <end position="388"/>
    </location>
</feature>
<dbReference type="EMBL" id="BMMK01000016">
    <property type="protein sequence ID" value="GGM61100.1"/>
    <property type="molecule type" value="Genomic_DNA"/>
</dbReference>
<evidence type="ECO:0000256" key="1">
    <source>
        <dbReference type="SAM" id="Phobius"/>
    </source>
</evidence>
<keyword evidence="4" id="KW-1185">Reference proteome</keyword>
<dbReference type="Pfam" id="PF20182">
    <property type="entry name" value="DUF6545"/>
    <property type="match status" value="1"/>
</dbReference>
<feature type="transmembrane region" description="Helical" evidence="1">
    <location>
        <begin position="172"/>
        <end position="190"/>
    </location>
</feature>
<accession>A0A8J3FWN2</accession>
<dbReference type="RefSeq" id="WP_189059005.1">
    <property type="nucleotide sequence ID" value="NZ_BMMK01000016.1"/>
</dbReference>
<evidence type="ECO:0000259" key="2">
    <source>
        <dbReference type="Pfam" id="PF20182"/>
    </source>
</evidence>
<protein>
    <recommendedName>
        <fullName evidence="2">DUF6545 domain-containing protein</fullName>
    </recommendedName>
</protein>
<comment type="caution">
    <text evidence="3">The sequence shown here is derived from an EMBL/GenBank/DDBJ whole genome shotgun (WGS) entry which is preliminary data.</text>
</comment>
<gene>
    <name evidence="3" type="ORF">GCM10012275_35210</name>
</gene>
<sequence>MVDLLFLAVALVAYALAVLLMTSGRRGRRKPTHRPMTVILVALGSAFVFLAPGSQEVLSRILPSLGRLLSNVCTLVAAFSFLNLMLYVAHPADEVRARVRPRLVALLVALAVMVTAFLLSDPPEGLGLFRYHEQPMLAVYPLVYAAYLGAAVGDVFWLCMRSIRYSRRYLRIGLAVMAIGCTLGVAYLVHKVVLIVDELVAGTIAEPRCAGPFATVDCTFAVGMPALAVLGIILGAAVPAVGPRLESAVLWPSRWRAFRRLHPLWRALHDAFPEIALTSPQAVEGRIPRRDMDFRLYRRVIEIRDGLLLLHPYRDPAATAGHRARASETGLTDTDLDAAVEAAGIALALRRRAEGIAVVEGVVPAEAGPEHDLGGETAWLTRVSRAFAREAASVEPAR</sequence>